<proteinExistence type="predicted"/>
<accession>A0AAW1K1R9</accession>
<evidence type="ECO:0000313" key="2">
    <source>
        <dbReference type="EMBL" id="KAK9711774.1"/>
    </source>
</evidence>
<evidence type="ECO:0000256" key="1">
    <source>
        <dbReference type="SAM" id="MobiDB-lite"/>
    </source>
</evidence>
<feature type="region of interest" description="Disordered" evidence="1">
    <location>
        <begin position="1"/>
        <end position="24"/>
    </location>
</feature>
<comment type="caution">
    <text evidence="2">The sequence shown here is derived from an EMBL/GenBank/DDBJ whole genome shotgun (WGS) entry which is preliminary data.</text>
</comment>
<reference evidence="2 3" key="1">
    <citation type="journal article" date="2024" name="BMC Genomics">
        <title>De novo assembly and annotation of Popillia japonica's genome with initial clues to its potential as an invasive pest.</title>
        <authorList>
            <person name="Cucini C."/>
            <person name="Boschi S."/>
            <person name="Funari R."/>
            <person name="Cardaioli E."/>
            <person name="Iannotti N."/>
            <person name="Marturano G."/>
            <person name="Paoli F."/>
            <person name="Bruttini M."/>
            <person name="Carapelli A."/>
            <person name="Frati F."/>
            <person name="Nardi F."/>
        </authorList>
    </citation>
    <scope>NUCLEOTIDE SEQUENCE [LARGE SCALE GENOMIC DNA]</scope>
    <source>
        <strain evidence="2">DMR45628</strain>
    </source>
</reference>
<feature type="region of interest" description="Disordered" evidence="1">
    <location>
        <begin position="37"/>
        <end position="60"/>
    </location>
</feature>
<protein>
    <submittedName>
        <fullName evidence="2">Uncharacterized protein</fullName>
    </submittedName>
</protein>
<name>A0AAW1K1R9_POPJA</name>
<dbReference type="EMBL" id="JASPKY010000273">
    <property type="protein sequence ID" value="KAK9711774.1"/>
    <property type="molecule type" value="Genomic_DNA"/>
</dbReference>
<dbReference type="SUPFAM" id="SSF140996">
    <property type="entry name" value="Hermes dimerisation domain"/>
    <property type="match status" value="1"/>
</dbReference>
<dbReference type="Proteomes" id="UP001458880">
    <property type="component" value="Unassembled WGS sequence"/>
</dbReference>
<sequence length="117" mass="13297">MKVRHSGVPIYRNEPSQNATPNTCEKPAAISTTIVHSNKAKNQNQTDITVPTTSQQPHPTRLTSMSEFVTTSKAISIRKSKENDLQLVRMIVKHYHPLKLVEEEEFKKFVKLLGPFK</sequence>
<evidence type="ECO:0000313" key="3">
    <source>
        <dbReference type="Proteomes" id="UP001458880"/>
    </source>
</evidence>
<keyword evidence="3" id="KW-1185">Reference proteome</keyword>
<feature type="compositionally biased region" description="Polar residues" evidence="1">
    <location>
        <begin position="14"/>
        <end position="23"/>
    </location>
</feature>
<gene>
    <name evidence="2" type="ORF">QE152_g25259</name>
</gene>
<dbReference type="AlphaFoldDB" id="A0AAW1K1R9"/>
<organism evidence="2 3">
    <name type="scientific">Popillia japonica</name>
    <name type="common">Japanese beetle</name>
    <dbReference type="NCBI Taxonomy" id="7064"/>
    <lineage>
        <taxon>Eukaryota</taxon>
        <taxon>Metazoa</taxon>
        <taxon>Ecdysozoa</taxon>
        <taxon>Arthropoda</taxon>
        <taxon>Hexapoda</taxon>
        <taxon>Insecta</taxon>
        <taxon>Pterygota</taxon>
        <taxon>Neoptera</taxon>
        <taxon>Endopterygota</taxon>
        <taxon>Coleoptera</taxon>
        <taxon>Polyphaga</taxon>
        <taxon>Scarabaeiformia</taxon>
        <taxon>Scarabaeidae</taxon>
        <taxon>Rutelinae</taxon>
        <taxon>Popillia</taxon>
    </lineage>
</organism>